<keyword evidence="2" id="KW-1185">Reference proteome</keyword>
<organism evidence="1 2">
    <name type="scientific">Gigaspora margarita</name>
    <dbReference type="NCBI Taxonomy" id="4874"/>
    <lineage>
        <taxon>Eukaryota</taxon>
        <taxon>Fungi</taxon>
        <taxon>Fungi incertae sedis</taxon>
        <taxon>Mucoromycota</taxon>
        <taxon>Glomeromycotina</taxon>
        <taxon>Glomeromycetes</taxon>
        <taxon>Diversisporales</taxon>
        <taxon>Gigasporaceae</taxon>
        <taxon>Gigaspora</taxon>
    </lineage>
</organism>
<name>A0ABN7WCN3_GIGMA</name>
<dbReference type="Proteomes" id="UP000789901">
    <property type="component" value="Unassembled WGS sequence"/>
</dbReference>
<evidence type="ECO:0000313" key="1">
    <source>
        <dbReference type="EMBL" id="CAG8827461.1"/>
    </source>
</evidence>
<dbReference type="EMBL" id="CAJVQB010039514">
    <property type="protein sequence ID" value="CAG8827461.1"/>
    <property type="molecule type" value="Genomic_DNA"/>
</dbReference>
<evidence type="ECO:0000313" key="2">
    <source>
        <dbReference type="Proteomes" id="UP000789901"/>
    </source>
</evidence>
<proteinExistence type="predicted"/>
<sequence>MLVIGTDGFGSIIYRQVICGKESWNSKGMGCLINMRCLTLEKQVKMAKMENPFDNVYKNPNTIGVSKPNVIKKRKTKRSGKYVSDISLVNGEDPKDLD</sequence>
<protein>
    <submittedName>
        <fullName evidence="1">39100_t:CDS:1</fullName>
    </submittedName>
</protein>
<feature type="non-terminal residue" evidence="1">
    <location>
        <position position="98"/>
    </location>
</feature>
<reference evidence="1 2" key="1">
    <citation type="submission" date="2021-06" db="EMBL/GenBank/DDBJ databases">
        <authorList>
            <person name="Kallberg Y."/>
            <person name="Tangrot J."/>
            <person name="Rosling A."/>
        </authorList>
    </citation>
    <scope>NUCLEOTIDE SEQUENCE [LARGE SCALE GENOMIC DNA]</scope>
    <source>
        <strain evidence="1 2">120-4 pot B 10/14</strain>
    </source>
</reference>
<accession>A0ABN7WCN3</accession>
<gene>
    <name evidence="1" type="ORF">GMARGA_LOCUS29414</name>
</gene>
<comment type="caution">
    <text evidence="1">The sequence shown here is derived from an EMBL/GenBank/DDBJ whole genome shotgun (WGS) entry which is preliminary data.</text>
</comment>